<feature type="compositionally biased region" description="Pro residues" evidence="1">
    <location>
        <begin position="232"/>
        <end position="248"/>
    </location>
</feature>
<dbReference type="EMBL" id="SAEB01000003">
    <property type="protein sequence ID" value="RVD88232.1"/>
    <property type="molecule type" value="Genomic_DNA"/>
</dbReference>
<comment type="caution">
    <text evidence="2">The sequence shown here is derived from an EMBL/GenBank/DDBJ whole genome shotgun (WGS) entry which is preliminary data.</text>
</comment>
<evidence type="ECO:0000313" key="3">
    <source>
        <dbReference type="Proteomes" id="UP000283090"/>
    </source>
</evidence>
<dbReference type="VEuPathDB" id="FungiDB:DFL_002424"/>
<feature type="region of interest" description="Disordered" evidence="1">
    <location>
        <begin position="288"/>
        <end position="319"/>
    </location>
</feature>
<feature type="compositionally biased region" description="Low complexity" evidence="1">
    <location>
        <begin position="79"/>
        <end position="95"/>
    </location>
</feature>
<dbReference type="GeneID" id="93584735"/>
<protein>
    <submittedName>
        <fullName evidence="2">Uncharacterized protein</fullName>
    </submittedName>
</protein>
<feature type="compositionally biased region" description="Polar residues" evidence="1">
    <location>
        <begin position="66"/>
        <end position="78"/>
    </location>
</feature>
<dbReference type="OrthoDB" id="5398516at2759"/>
<feature type="compositionally biased region" description="Low complexity" evidence="1">
    <location>
        <begin position="16"/>
        <end position="28"/>
    </location>
</feature>
<dbReference type="Proteomes" id="UP000283090">
    <property type="component" value="Unassembled WGS sequence"/>
</dbReference>
<gene>
    <name evidence="2" type="ORF">DFL_002424</name>
</gene>
<accession>A0A437AAS7</accession>
<evidence type="ECO:0000256" key="1">
    <source>
        <dbReference type="SAM" id="MobiDB-lite"/>
    </source>
</evidence>
<reference evidence="2 3" key="1">
    <citation type="submission" date="2019-01" db="EMBL/GenBank/DDBJ databases">
        <title>Intercellular communication is required for trap formation in the nematode-trapping fungus Duddingtonia flagrans.</title>
        <authorList>
            <person name="Youssar L."/>
            <person name="Wernet V."/>
            <person name="Hensel N."/>
            <person name="Hildebrandt H.-G."/>
            <person name="Fischer R."/>
        </authorList>
    </citation>
    <scope>NUCLEOTIDE SEQUENCE [LARGE SCALE GENOMIC DNA]</scope>
    <source>
        <strain evidence="2 3">CBS H-5679</strain>
    </source>
</reference>
<evidence type="ECO:0000313" key="2">
    <source>
        <dbReference type="EMBL" id="RVD88232.1"/>
    </source>
</evidence>
<organism evidence="2 3">
    <name type="scientific">Arthrobotrys flagrans</name>
    <name type="common">Nematode-trapping fungus</name>
    <name type="synonym">Trichothecium flagrans</name>
    <dbReference type="NCBI Taxonomy" id="97331"/>
    <lineage>
        <taxon>Eukaryota</taxon>
        <taxon>Fungi</taxon>
        <taxon>Dikarya</taxon>
        <taxon>Ascomycota</taxon>
        <taxon>Pezizomycotina</taxon>
        <taxon>Orbiliomycetes</taxon>
        <taxon>Orbiliales</taxon>
        <taxon>Orbiliaceae</taxon>
        <taxon>Arthrobotrys</taxon>
    </lineage>
</organism>
<feature type="compositionally biased region" description="Polar residues" evidence="1">
    <location>
        <begin position="146"/>
        <end position="165"/>
    </location>
</feature>
<sequence>MPPRRVSSFTSFDRFSLLSQSPSSSSTSGEQPQHVRVPSLPSGGGTHGPRRVLSMESILESKLSRRNSSLMPRSTMFYTSPTSSITPSGSSSSSGGTDGQMMIVRAAGRPRRTVRPASTLSGSAPPRNANENRQILRQGRTYVPPGTSNDNDRASTTSTDSNPTGRSLLDVENQRRGIKLEGSFWQPDEENRPRGGGRYTRGATSRFTDRELQEPLPQRRQPSPPPERRQPPLVPPPPPPQDNRPPPLIQLELPPALQYRPKKHFFDLVNERELEGLEVVGLRTEDGERIYPNSCSSSGSSTPERKPTPTPGHDPFGAETRITLRQNDLPVTIIPQTSMELERPNLIAKPVRYFEPLQTERLAIEYYPLEDDENDWTDEESWHCSDGEWPDPYEYGSDEEEDFGCIGLFRRPYEEMLVAGKGFNLNWVEEVDDWPVPEEIKIFGYRVIGRLGEEYEDEDEKEEIGVRFNKNEDYELLGKNRWLHGLNPVDDDDDDEWEDECDVF</sequence>
<dbReference type="AlphaFoldDB" id="A0A437AAS7"/>
<name>A0A437AAS7_ARTFL</name>
<proteinExistence type="predicted"/>
<keyword evidence="3" id="KW-1185">Reference proteome</keyword>
<dbReference type="RefSeq" id="XP_067493776.1">
    <property type="nucleotide sequence ID" value="XM_067631208.1"/>
</dbReference>
<feature type="region of interest" description="Disordered" evidence="1">
    <location>
        <begin position="1"/>
        <end position="249"/>
    </location>
</feature>